<dbReference type="KEGG" id="crb:17886596"/>
<keyword evidence="3" id="KW-1185">Reference proteome</keyword>
<name>R0HNR4_9BRAS</name>
<organism evidence="2 3">
    <name type="scientific">Capsella rubella</name>
    <dbReference type="NCBI Taxonomy" id="81985"/>
    <lineage>
        <taxon>Eukaryota</taxon>
        <taxon>Viridiplantae</taxon>
        <taxon>Streptophyta</taxon>
        <taxon>Embryophyta</taxon>
        <taxon>Tracheophyta</taxon>
        <taxon>Spermatophyta</taxon>
        <taxon>Magnoliopsida</taxon>
        <taxon>eudicotyledons</taxon>
        <taxon>Gunneridae</taxon>
        <taxon>Pentapetalae</taxon>
        <taxon>rosids</taxon>
        <taxon>malvids</taxon>
        <taxon>Brassicales</taxon>
        <taxon>Brassicaceae</taxon>
        <taxon>Camelineae</taxon>
        <taxon>Capsella</taxon>
    </lineage>
</organism>
<accession>R0HNR4</accession>
<dbReference type="InterPro" id="IPR050942">
    <property type="entry name" value="F-box_BR-signaling"/>
</dbReference>
<evidence type="ECO:0000313" key="3">
    <source>
        <dbReference type="Proteomes" id="UP000029121"/>
    </source>
</evidence>
<dbReference type="PANTHER" id="PTHR44259">
    <property type="entry name" value="OS07G0183000 PROTEIN-RELATED"/>
    <property type="match status" value="1"/>
</dbReference>
<evidence type="ECO:0000313" key="2">
    <source>
        <dbReference type="EMBL" id="EOA25553.1"/>
    </source>
</evidence>
<dbReference type="PANTHER" id="PTHR44259:SF31">
    <property type="entry name" value="F-BOX FAMILY PROTEIN"/>
    <property type="match status" value="1"/>
</dbReference>
<gene>
    <name evidence="2" type="ORF">CARUB_v10018898mg</name>
</gene>
<dbReference type="AlphaFoldDB" id="R0HNR4"/>
<dbReference type="SUPFAM" id="SSF82171">
    <property type="entry name" value="DPP6 N-terminal domain-like"/>
    <property type="match status" value="1"/>
</dbReference>
<proteinExistence type="predicted"/>
<dbReference type="Pfam" id="PF03478">
    <property type="entry name" value="Beta-prop_KIB1-4"/>
    <property type="match status" value="1"/>
</dbReference>
<dbReference type="InterPro" id="IPR005174">
    <property type="entry name" value="KIB1-4_b-propeller"/>
</dbReference>
<reference evidence="3" key="1">
    <citation type="journal article" date="2013" name="Nat. Genet.">
        <title>The Capsella rubella genome and the genomic consequences of rapid mating system evolution.</title>
        <authorList>
            <person name="Slotte T."/>
            <person name="Hazzouri K.M."/>
            <person name="Agren J.A."/>
            <person name="Koenig D."/>
            <person name="Maumus F."/>
            <person name="Guo Y.L."/>
            <person name="Steige K."/>
            <person name="Platts A.E."/>
            <person name="Escobar J.S."/>
            <person name="Newman L.K."/>
            <person name="Wang W."/>
            <person name="Mandakova T."/>
            <person name="Vello E."/>
            <person name="Smith L.M."/>
            <person name="Henz S.R."/>
            <person name="Steffen J."/>
            <person name="Takuno S."/>
            <person name="Brandvain Y."/>
            <person name="Coop G."/>
            <person name="Andolfatto P."/>
            <person name="Hu T.T."/>
            <person name="Blanchette M."/>
            <person name="Clark R.M."/>
            <person name="Quesneville H."/>
            <person name="Nordborg M."/>
            <person name="Gaut B.S."/>
            <person name="Lysak M.A."/>
            <person name="Jenkins J."/>
            <person name="Grimwood J."/>
            <person name="Chapman J."/>
            <person name="Prochnik S."/>
            <person name="Shu S."/>
            <person name="Rokhsar D."/>
            <person name="Schmutz J."/>
            <person name="Weigel D."/>
            <person name="Wright S.I."/>
        </authorList>
    </citation>
    <scope>NUCLEOTIDE SEQUENCE [LARGE SCALE GENOMIC DNA]</scope>
    <source>
        <strain evidence="3">cv. Monte Gargano</strain>
    </source>
</reference>
<evidence type="ECO:0000259" key="1">
    <source>
        <dbReference type="Pfam" id="PF03478"/>
    </source>
</evidence>
<protein>
    <recommendedName>
        <fullName evidence="1">KIB1-4 beta-propeller domain-containing protein</fullName>
    </recommendedName>
</protein>
<dbReference type="EMBL" id="KB870809">
    <property type="protein sequence ID" value="EOA25553.1"/>
    <property type="molecule type" value="Genomic_DNA"/>
</dbReference>
<dbReference type="Proteomes" id="UP000029121">
    <property type="component" value="Unassembled WGS sequence"/>
</dbReference>
<feature type="domain" description="KIB1-4 beta-propeller" evidence="1">
    <location>
        <begin position="6"/>
        <end position="290"/>
    </location>
</feature>
<dbReference type="OrthoDB" id="1076131at2759"/>
<sequence length="316" mass="36221">MMLSPEEGKIERYLGEFPGYRFLANSGNWFLVIDRESSLYIIDVFSKGTMTSLPSLESIRSSTSIVKRVGNTSFIRETSQGIFKDLSRDNVRGLLWVDESGKDYVVVWFFDLFGHSYISFCKKGDSHYTDIPLINRDFPWSYGFSEMVLRGYHLYLYTSRCYVRLLDLSGREGFRDITEGRPFPMLSCHVSCDSSIAVTTSGEVLLVESDPCNRSFFRIYKKDTSLVDPDAIAHTVLEVDSLGGEALLLDLGFTVPANHALGIEPDSIYFTRHFRPCQCRDRDLDICVYNLATKTIKRFQFGDMKIMDARWFFPVN</sequence>